<dbReference type="STRING" id="2741.SAMN04489866_101140"/>
<accession>A0A1G6RW89</accession>
<proteinExistence type="predicted"/>
<dbReference type="RefSeq" id="WP_091790836.1">
    <property type="nucleotide sequence ID" value="NZ_FNAF01000001.1"/>
</dbReference>
<protein>
    <submittedName>
        <fullName evidence="1">Uncharacterized protein</fullName>
    </submittedName>
</protein>
<evidence type="ECO:0000313" key="2">
    <source>
        <dbReference type="Proteomes" id="UP000198995"/>
    </source>
</evidence>
<dbReference type="EMBL" id="FNAF01000001">
    <property type="protein sequence ID" value="SDD08859.1"/>
    <property type="molecule type" value="Genomic_DNA"/>
</dbReference>
<dbReference type="Proteomes" id="UP000198995">
    <property type="component" value="Unassembled WGS sequence"/>
</dbReference>
<sequence length="235" mass="26965">MTAKVISALTYAETHVPNVTGEEFPADIGLLYDIPFNYSVIGQRLALLLYEKGVKLFDQEKLTVVFSTYLNPAEIEDEGRLSNDGSRYITIGLNADEFNRRTVDEKLDILLATTERILMTYDVDHQFSEIISQAIEVIRNNDEDVPLLYQRKSDQKIEVDLSLRLFDNGRCQIFSTIKDRHGEVLRHDHLDDAHCLSVAIQRCGSILIRKNKIIIKPKKNILSKNLRPIEIEYTL</sequence>
<keyword evidence="2" id="KW-1185">Reference proteome</keyword>
<dbReference type="AlphaFoldDB" id="A0A1G6RW89"/>
<gene>
    <name evidence="1" type="ORF">SAMN04489866_101140</name>
</gene>
<name>A0A1G6RW89_PEPNI</name>
<organism evidence="1 2">
    <name type="scientific">Peptococcus niger</name>
    <dbReference type="NCBI Taxonomy" id="2741"/>
    <lineage>
        <taxon>Bacteria</taxon>
        <taxon>Bacillati</taxon>
        <taxon>Bacillota</taxon>
        <taxon>Clostridia</taxon>
        <taxon>Eubacteriales</taxon>
        <taxon>Peptococcaceae</taxon>
        <taxon>Peptococcus</taxon>
    </lineage>
</organism>
<reference evidence="1 2" key="1">
    <citation type="submission" date="2016-10" db="EMBL/GenBank/DDBJ databases">
        <authorList>
            <person name="de Groot N.N."/>
        </authorList>
    </citation>
    <scope>NUCLEOTIDE SEQUENCE [LARGE SCALE GENOMIC DNA]</scope>
    <source>
        <strain evidence="1 2">DSM 20475</strain>
    </source>
</reference>
<evidence type="ECO:0000313" key="1">
    <source>
        <dbReference type="EMBL" id="SDD08859.1"/>
    </source>
</evidence>